<keyword evidence="1" id="KW-0472">Membrane</keyword>
<reference evidence="2" key="1">
    <citation type="submission" date="2022-05" db="EMBL/GenBank/DDBJ databases">
        <authorList>
            <person name="Blom J."/>
        </authorList>
    </citation>
    <scope>NUCLEOTIDE SEQUENCE</scope>
    <source>
        <strain evidence="2">Type strain: CPO20170097</strain>
    </source>
</reference>
<keyword evidence="1" id="KW-1133">Transmembrane helix</keyword>
<protein>
    <submittedName>
        <fullName evidence="2">DUF1435 domain-containing protein</fullName>
    </submittedName>
</protein>
<accession>A0ABN8T886</accession>
<name>A0ABN8T886_9ENTR</name>
<feature type="transmembrane region" description="Helical" evidence="1">
    <location>
        <begin position="78"/>
        <end position="98"/>
    </location>
</feature>
<dbReference type="EMBL" id="CALSBS010000004">
    <property type="protein sequence ID" value="CAH6636651.1"/>
    <property type="molecule type" value="Genomic_DNA"/>
</dbReference>
<gene>
    <name evidence="2" type="ORF">FBBNIHIM_07465</name>
</gene>
<feature type="transmembrane region" description="Helical" evidence="1">
    <location>
        <begin position="54"/>
        <end position="71"/>
    </location>
</feature>
<comment type="caution">
    <text evidence="2">The sequence shown here is derived from an EMBL/GenBank/DDBJ whole genome shotgun (WGS) entry which is preliminary data.</text>
</comment>
<keyword evidence="1" id="KW-0812">Transmembrane</keyword>
<sequence>MEFSNDKNYHMILVIIIDLRDETMLMRTLGSGWGVLISGMAIFVLGLIGLSMDAWRGIITVGMLLSCVMIWHRQWRHYVLLPSCVALISGLMLIVMNVK</sequence>
<organism evidence="2 3">
    <name type="scientific">Pseudocitrobacter vendiensis</name>
    <dbReference type="NCBI Taxonomy" id="2488306"/>
    <lineage>
        <taxon>Bacteria</taxon>
        <taxon>Pseudomonadati</taxon>
        <taxon>Pseudomonadota</taxon>
        <taxon>Gammaproteobacteria</taxon>
        <taxon>Enterobacterales</taxon>
        <taxon>Enterobacteriaceae</taxon>
        <taxon>Pseudocitrobacter</taxon>
    </lineage>
</organism>
<proteinExistence type="predicted"/>
<evidence type="ECO:0000313" key="2">
    <source>
        <dbReference type="EMBL" id="CAH6636651.1"/>
    </source>
</evidence>
<dbReference type="InterPro" id="IPR009885">
    <property type="entry name" value="DUF1435"/>
</dbReference>
<keyword evidence="3" id="KW-1185">Reference proteome</keyword>
<evidence type="ECO:0000256" key="1">
    <source>
        <dbReference type="SAM" id="Phobius"/>
    </source>
</evidence>
<feature type="transmembrane region" description="Helical" evidence="1">
    <location>
        <begin position="29"/>
        <end position="48"/>
    </location>
</feature>
<evidence type="ECO:0000313" key="3">
    <source>
        <dbReference type="Proteomes" id="UP001152651"/>
    </source>
</evidence>
<dbReference type="Proteomes" id="UP001152651">
    <property type="component" value="Unassembled WGS sequence"/>
</dbReference>
<dbReference type="Pfam" id="PF07256">
    <property type="entry name" value="DUF1435"/>
    <property type="match status" value="1"/>
</dbReference>